<dbReference type="AlphaFoldDB" id="A0AAN9GGI9"/>
<proteinExistence type="predicted"/>
<keyword evidence="3" id="KW-1185">Reference proteome</keyword>
<dbReference type="EMBL" id="JBAMIC010000004">
    <property type="protein sequence ID" value="KAK7107044.1"/>
    <property type="molecule type" value="Genomic_DNA"/>
</dbReference>
<dbReference type="Proteomes" id="UP001374579">
    <property type="component" value="Unassembled WGS sequence"/>
</dbReference>
<feature type="region of interest" description="Disordered" evidence="1">
    <location>
        <begin position="286"/>
        <end position="305"/>
    </location>
</feature>
<protein>
    <recommendedName>
        <fullName evidence="4">RING-type domain-containing protein</fullName>
    </recommendedName>
</protein>
<dbReference type="Gene3D" id="3.30.40.10">
    <property type="entry name" value="Zinc/RING finger domain, C3HC4 (zinc finger)"/>
    <property type="match status" value="1"/>
</dbReference>
<evidence type="ECO:0000313" key="3">
    <source>
        <dbReference type="Proteomes" id="UP001374579"/>
    </source>
</evidence>
<evidence type="ECO:0008006" key="4">
    <source>
        <dbReference type="Google" id="ProtNLM"/>
    </source>
</evidence>
<accession>A0AAN9GGI9</accession>
<evidence type="ECO:0000313" key="2">
    <source>
        <dbReference type="EMBL" id="KAK7107044.1"/>
    </source>
</evidence>
<sequence length="465" mass="50776">MIVRKLLRLLVRIPLEWGNVLIQGILRRPNSKAIRSATPNKILALPWNKQETEDATKGENLALTWNKQETEEANKGENLALTWNKQETEDANKGENLALKYISKEIWDTEYVALKKGLRGVCPVLAFQKGSLSWVFQFSPCTHTVITLLPVIPVFLNACDAMKYECLRLASLQRNSDMLPPRTRVIVLAAEGYYYSTTLQAALCFACGQHHGTSHLPGCEFNTDNIPFRRCPLPPLPESLPSLQDLNLNVVNPNPNPLALLPLPQPPLPIQNLSVVVNANQGGVANPVQNPSARQPQPLNPVQNLSLPQIGLPPSVHNLRGVANPGHYGFPPRQRLPPGNADASAGESVRNHLASDAASGRSTWQRFHDDAEGAVGGQQVERGGADRPAVNARGQTTLQAHPQGPVASPEPAATRGLCRSCRDQPADILFGPCSHIICCQMCSESVEDCDVCGRHVDAKIKVYRA</sequence>
<gene>
    <name evidence="2" type="ORF">V1264_015028</name>
</gene>
<dbReference type="Pfam" id="PF13920">
    <property type="entry name" value="zf-C3HC4_3"/>
    <property type="match status" value="1"/>
</dbReference>
<reference evidence="2 3" key="1">
    <citation type="submission" date="2024-02" db="EMBL/GenBank/DDBJ databases">
        <title>Chromosome-scale genome assembly of the rough periwinkle Littorina saxatilis.</title>
        <authorList>
            <person name="De Jode A."/>
            <person name="Faria R."/>
            <person name="Formenti G."/>
            <person name="Sims Y."/>
            <person name="Smith T.P."/>
            <person name="Tracey A."/>
            <person name="Wood J.M.D."/>
            <person name="Zagrodzka Z.B."/>
            <person name="Johannesson K."/>
            <person name="Butlin R.K."/>
            <person name="Leder E.H."/>
        </authorList>
    </citation>
    <scope>NUCLEOTIDE SEQUENCE [LARGE SCALE GENOMIC DNA]</scope>
    <source>
        <strain evidence="2">Snail1</strain>
        <tissue evidence="2">Muscle</tissue>
    </source>
</reference>
<organism evidence="2 3">
    <name type="scientific">Littorina saxatilis</name>
    <dbReference type="NCBI Taxonomy" id="31220"/>
    <lineage>
        <taxon>Eukaryota</taxon>
        <taxon>Metazoa</taxon>
        <taxon>Spiralia</taxon>
        <taxon>Lophotrochozoa</taxon>
        <taxon>Mollusca</taxon>
        <taxon>Gastropoda</taxon>
        <taxon>Caenogastropoda</taxon>
        <taxon>Littorinimorpha</taxon>
        <taxon>Littorinoidea</taxon>
        <taxon>Littorinidae</taxon>
        <taxon>Littorina</taxon>
    </lineage>
</organism>
<evidence type="ECO:0000256" key="1">
    <source>
        <dbReference type="SAM" id="MobiDB-lite"/>
    </source>
</evidence>
<feature type="compositionally biased region" description="Polar residues" evidence="1">
    <location>
        <begin position="289"/>
        <end position="305"/>
    </location>
</feature>
<dbReference type="InterPro" id="IPR013083">
    <property type="entry name" value="Znf_RING/FYVE/PHD"/>
</dbReference>
<feature type="region of interest" description="Disordered" evidence="1">
    <location>
        <begin position="323"/>
        <end position="363"/>
    </location>
</feature>
<comment type="caution">
    <text evidence="2">The sequence shown here is derived from an EMBL/GenBank/DDBJ whole genome shotgun (WGS) entry which is preliminary data.</text>
</comment>
<name>A0AAN9GGI9_9CAEN</name>